<dbReference type="AlphaFoldDB" id="A0A4D4J4Z7"/>
<gene>
    <name evidence="1" type="ORF">GTS_17950</name>
</gene>
<comment type="caution">
    <text evidence="1">The sequence shown here is derived from an EMBL/GenBank/DDBJ whole genome shotgun (WGS) entry which is preliminary data.</text>
</comment>
<keyword evidence="2" id="KW-1185">Reference proteome</keyword>
<evidence type="ECO:0000313" key="1">
    <source>
        <dbReference type="EMBL" id="GDY30162.1"/>
    </source>
</evidence>
<dbReference type="Proteomes" id="UP000298860">
    <property type="component" value="Unassembled WGS sequence"/>
</dbReference>
<organism evidence="1 2">
    <name type="scientific">Gandjariella thermophila</name>
    <dbReference type="NCBI Taxonomy" id="1931992"/>
    <lineage>
        <taxon>Bacteria</taxon>
        <taxon>Bacillati</taxon>
        <taxon>Actinomycetota</taxon>
        <taxon>Actinomycetes</taxon>
        <taxon>Pseudonocardiales</taxon>
        <taxon>Pseudonocardiaceae</taxon>
        <taxon>Gandjariella</taxon>
    </lineage>
</organism>
<evidence type="ECO:0000313" key="2">
    <source>
        <dbReference type="Proteomes" id="UP000298860"/>
    </source>
</evidence>
<protein>
    <submittedName>
        <fullName evidence="1">Uncharacterized protein</fullName>
    </submittedName>
</protein>
<name>A0A4D4J4Z7_9PSEU</name>
<accession>A0A4D4J4Z7</accession>
<dbReference type="EMBL" id="BJFL01000006">
    <property type="protein sequence ID" value="GDY30162.1"/>
    <property type="molecule type" value="Genomic_DNA"/>
</dbReference>
<sequence length="85" mass="9385">MAGIIGGMGQPEPVRYLRSEPTMAFPRGRLLAQRGERIFLLATDGWIRTGRGRPPGASRLSRKQAETWCAEEDLDAALLDDVPAY</sequence>
<reference evidence="2" key="1">
    <citation type="submission" date="2019-04" db="EMBL/GenBank/DDBJ databases">
        <title>Draft genome sequence of Pseudonocardiaceae bacterium SL3-2-4.</title>
        <authorList>
            <person name="Ningsih F."/>
            <person name="Yokota A."/>
            <person name="Sakai Y."/>
            <person name="Nanatani K."/>
            <person name="Yabe S."/>
            <person name="Oetari A."/>
            <person name="Sjamsuridzal W."/>
        </authorList>
    </citation>
    <scope>NUCLEOTIDE SEQUENCE [LARGE SCALE GENOMIC DNA]</scope>
    <source>
        <strain evidence="2">SL3-2-4</strain>
    </source>
</reference>
<proteinExistence type="predicted"/>